<sequence length="318" mass="35882">MTAKNQTQVTVFIFSGFTDHPELKAILFITFLAIYTITLGANLGMIILIRMDQQLQTPMYFFLSHLAFLDASYSSAVTPKAIWDLLAERKTISFAGCAAQFYMFDGLVMTEFFLLSVMAYDRYVAICNPLLYYVVMSKKFCTAAVASVYIYGFASSVVQTALTFQLSFCRSNVINHFYCNDPPLLALSCSDTRPKEIHHVTEMIISSLAGFTTIGSLFIIVFSYVFILAAILKIRSAQGRHKAFSTCTSHLTAVTVFYGTLIFTYLRPNTSYSLGRDQVASVFYTVVVPMLNPLIYSLRNKEVKEAFRQSVRMKMFLQ</sequence>
<proteinExistence type="inferred from homology"/>
<name>A0A670IUC0_PODMU</name>
<dbReference type="Pfam" id="PF13853">
    <property type="entry name" value="7tm_4"/>
    <property type="match status" value="1"/>
</dbReference>
<dbReference type="CDD" id="cd15230">
    <property type="entry name" value="7tmA_OR5-like"/>
    <property type="match status" value="1"/>
</dbReference>
<protein>
    <recommendedName>
        <fullName evidence="9">Olfactory receptor</fullName>
    </recommendedName>
</protein>
<dbReference type="AlphaFoldDB" id="A0A670IUC0"/>
<keyword evidence="2 8" id="KW-0812">Transmembrane</keyword>
<dbReference type="Ensembl" id="ENSPMRT00000016586.1">
    <property type="protein sequence ID" value="ENSPMRP00000015530.1"/>
    <property type="gene ID" value="ENSPMRG00000010352.1"/>
</dbReference>
<keyword evidence="9" id="KW-1003">Cell membrane</keyword>
<feature type="transmembrane region" description="Helical" evidence="9">
    <location>
        <begin position="25"/>
        <end position="48"/>
    </location>
</feature>
<dbReference type="Proteomes" id="UP000472272">
    <property type="component" value="Chromosome 1"/>
</dbReference>
<evidence type="ECO:0000256" key="3">
    <source>
        <dbReference type="ARBA" id="ARBA00022989"/>
    </source>
</evidence>
<keyword evidence="9" id="KW-0552">Olfaction</keyword>
<keyword evidence="5 9" id="KW-0472">Membrane</keyword>
<dbReference type="Gene3D" id="1.20.1070.10">
    <property type="entry name" value="Rhodopsin 7-helix transmembrane proteins"/>
    <property type="match status" value="1"/>
</dbReference>
<dbReference type="PRINTS" id="PR00237">
    <property type="entry name" value="GPCRRHODOPSN"/>
</dbReference>
<keyword evidence="3 9" id="KW-1133">Transmembrane helix</keyword>
<feature type="domain" description="G-protein coupled receptors family 1 profile" evidence="10">
    <location>
        <begin position="41"/>
        <end position="296"/>
    </location>
</feature>
<dbReference type="InterPro" id="IPR000276">
    <property type="entry name" value="GPCR_Rhodpsn"/>
</dbReference>
<keyword evidence="9" id="KW-0716">Sensory transduction</keyword>
<evidence type="ECO:0000256" key="2">
    <source>
        <dbReference type="ARBA" id="ARBA00022692"/>
    </source>
</evidence>
<dbReference type="InterPro" id="IPR000725">
    <property type="entry name" value="Olfact_rcpt"/>
</dbReference>
<comment type="subcellular location">
    <subcellularLocation>
        <location evidence="9">Cell membrane</location>
        <topology evidence="9">Multi-pass membrane protein</topology>
    </subcellularLocation>
    <subcellularLocation>
        <location evidence="1">Membrane</location>
        <topology evidence="1">Multi-pass membrane protein</topology>
    </subcellularLocation>
</comment>
<evidence type="ECO:0000313" key="11">
    <source>
        <dbReference type="Ensembl" id="ENSPMRP00000015530.1"/>
    </source>
</evidence>
<keyword evidence="4 8" id="KW-0297">G-protein coupled receptor</keyword>
<dbReference type="GO" id="GO:0004984">
    <property type="term" value="F:olfactory receptor activity"/>
    <property type="evidence" value="ECO:0007669"/>
    <property type="project" value="InterPro"/>
</dbReference>
<feature type="transmembrane region" description="Helical" evidence="9">
    <location>
        <begin position="60"/>
        <end position="79"/>
    </location>
</feature>
<reference evidence="11 12" key="1">
    <citation type="journal article" date="2019" name="Proc. Natl. Acad. Sci. U.S.A.">
        <title>Regulatory changes in pterin and carotenoid genes underlie balanced color polymorphisms in the wall lizard.</title>
        <authorList>
            <person name="Andrade P."/>
            <person name="Pinho C."/>
            <person name="Perez I de Lanuza G."/>
            <person name="Afonso S."/>
            <person name="Brejcha J."/>
            <person name="Rubin C.J."/>
            <person name="Wallerman O."/>
            <person name="Pereira P."/>
            <person name="Sabatino S.J."/>
            <person name="Bellati A."/>
            <person name="Pellitteri-Rosa D."/>
            <person name="Bosakova Z."/>
            <person name="Bunikis I."/>
            <person name="Carretero M.A."/>
            <person name="Feiner N."/>
            <person name="Marsik P."/>
            <person name="Pauperio F."/>
            <person name="Salvi D."/>
            <person name="Soler L."/>
            <person name="While G.M."/>
            <person name="Uller T."/>
            <person name="Font E."/>
            <person name="Andersson L."/>
            <person name="Carneiro M."/>
        </authorList>
    </citation>
    <scope>NUCLEOTIDE SEQUENCE</scope>
</reference>
<dbReference type="OMA" id="QFYMFDG"/>
<accession>A0A670IUC0</accession>
<evidence type="ECO:0000256" key="5">
    <source>
        <dbReference type="ARBA" id="ARBA00023136"/>
    </source>
</evidence>
<evidence type="ECO:0000256" key="4">
    <source>
        <dbReference type="ARBA" id="ARBA00023040"/>
    </source>
</evidence>
<evidence type="ECO:0000256" key="6">
    <source>
        <dbReference type="ARBA" id="ARBA00023170"/>
    </source>
</evidence>
<feature type="transmembrane region" description="Helical" evidence="9">
    <location>
        <begin position="278"/>
        <end position="298"/>
    </location>
</feature>
<organism evidence="11 12">
    <name type="scientific">Podarcis muralis</name>
    <name type="common">Wall lizard</name>
    <name type="synonym">Lacerta muralis</name>
    <dbReference type="NCBI Taxonomy" id="64176"/>
    <lineage>
        <taxon>Eukaryota</taxon>
        <taxon>Metazoa</taxon>
        <taxon>Chordata</taxon>
        <taxon>Craniata</taxon>
        <taxon>Vertebrata</taxon>
        <taxon>Euteleostomi</taxon>
        <taxon>Lepidosauria</taxon>
        <taxon>Squamata</taxon>
        <taxon>Bifurcata</taxon>
        <taxon>Unidentata</taxon>
        <taxon>Episquamata</taxon>
        <taxon>Laterata</taxon>
        <taxon>Lacertibaenia</taxon>
        <taxon>Lacertidae</taxon>
        <taxon>Podarcis</taxon>
    </lineage>
</organism>
<dbReference type="PANTHER" id="PTHR48018">
    <property type="entry name" value="OLFACTORY RECEPTOR"/>
    <property type="match status" value="1"/>
</dbReference>
<evidence type="ECO:0000256" key="9">
    <source>
        <dbReference type="RuleBase" id="RU363047"/>
    </source>
</evidence>
<dbReference type="PRINTS" id="PR00245">
    <property type="entry name" value="OLFACTORYR"/>
</dbReference>
<evidence type="ECO:0000259" key="10">
    <source>
        <dbReference type="PROSITE" id="PS50262"/>
    </source>
</evidence>
<keyword evidence="12" id="KW-1185">Reference proteome</keyword>
<evidence type="ECO:0000256" key="1">
    <source>
        <dbReference type="ARBA" id="ARBA00004141"/>
    </source>
</evidence>
<dbReference type="GO" id="GO:0004930">
    <property type="term" value="F:G protein-coupled receptor activity"/>
    <property type="evidence" value="ECO:0007669"/>
    <property type="project" value="UniProtKB-KW"/>
</dbReference>
<keyword evidence="6 8" id="KW-0675">Receptor</keyword>
<dbReference type="PROSITE" id="PS00237">
    <property type="entry name" value="G_PROTEIN_RECEP_F1_1"/>
    <property type="match status" value="1"/>
</dbReference>
<evidence type="ECO:0000313" key="12">
    <source>
        <dbReference type="Proteomes" id="UP000472272"/>
    </source>
</evidence>
<keyword evidence="7 8" id="KW-0807">Transducer</keyword>
<dbReference type="GeneTree" id="ENSGT00950000182718"/>
<feature type="transmembrane region" description="Helical" evidence="9">
    <location>
        <begin position="99"/>
        <end position="120"/>
    </location>
</feature>
<dbReference type="FunFam" id="1.20.1070.10:FF:000003">
    <property type="entry name" value="Olfactory receptor"/>
    <property type="match status" value="1"/>
</dbReference>
<dbReference type="InterPro" id="IPR017452">
    <property type="entry name" value="GPCR_Rhodpsn_7TM"/>
</dbReference>
<feature type="transmembrane region" description="Helical" evidence="9">
    <location>
        <begin position="140"/>
        <end position="162"/>
    </location>
</feature>
<evidence type="ECO:0000256" key="7">
    <source>
        <dbReference type="ARBA" id="ARBA00023224"/>
    </source>
</evidence>
<evidence type="ECO:0000256" key="8">
    <source>
        <dbReference type="RuleBase" id="RU000688"/>
    </source>
</evidence>
<dbReference type="SUPFAM" id="SSF81321">
    <property type="entry name" value="Family A G protein-coupled receptor-like"/>
    <property type="match status" value="1"/>
</dbReference>
<dbReference type="GO" id="GO:0005886">
    <property type="term" value="C:plasma membrane"/>
    <property type="evidence" value="ECO:0007669"/>
    <property type="project" value="UniProtKB-SubCell"/>
</dbReference>
<dbReference type="PROSITE" id="PS50262">
    <property type="entry name" value="G_PROTEIN_RECEP_F1_2"/>
    <property type="match status" value="1"/>
</dbReference>
<reference evidence="11" key="3">
    <citation type="submission" date="2025-09" db="UniProtKB">
        <authorList>
            <consortium name="Ensembl"/>
        </authorList>
    </citation>
    <scope>IDENTIFICATION</scope>
</reference>
<feature type="transmembrane region" description="Helical" evidence="9">
    <location>
        <begin position="203"/>
        <end position="231"/>
    </location>
</feature>
<reference evidence="11" key="2">
    <citation type="submission" date="2025-08" db="UniProtKB">
        <authorList>
            <consortium name="Ensembl"/>
        </authorList>
    </citation>
    <scope>IDENTIFICATION</scope>
</reference>
<comment type="similarity">
    <text evidence="8">Belongs to the G-protein coupled receptor 1 family.</text>
</comment>
<feature type="transmembrane region" description="Helical" evidence="9">
    <location>
        <begin position="243"/>
        <end position="266"/>
    </location>
</feature>